<dbReference type="InterPro" id="IPR037522">
    <property type="entry name" value="HD_GYP_dom"/>
</dbReference>
<evidence type="ECO:0000259" key="2">
    <source>
        <dbReference type="PROSITE" id="PS51832"/>
    </source>
</evidence>
<proteinExistence type="predicted"/>
<dbReference type="InterPro" id="IPR006674">
    <property type="entry name" value="HD_domain"/>
</dbReference>
<organism evidence="3 4">
    <name type="scientific">Selenomonas montiformis</name>
    <dbReference type="NCBI Taxonomy" id="2652285"/>
    <lineage>
        <taxon>Bacteria</taxon>
        <taxon>Bacillati</taxon>
        <taxon>Bacillota</taxon>
        <taxon>Negativicutes</taxon>
        <taxon>Selenomonadales</taxon>
        <taxon>Selenomonadaceae</taxon>
        <taxon>Selenomonas</taxon>
    </lineage>
</organism>
<keyword evidence="4" id="KW-1185">Reference proteome</keyword>
<dbReference type="Pfam" id="PF13487">
    <property type="entry name" value="HD_5"/>
    <property type="match status" value="1"/>
</dbReference>
<dbReference type="RefSeq" id="WP_154621000.1">
    <property type="nucleotide sequence ID" value="NZ_JBQHVT010000010.1"/>
</dbReference>
<dbReference type="EMBL" id="VUNL01000009">
    <property type="protein sequence ID" value="MSV25218.1"/>
    <property type="molecule type" value="Genomic_DNA"/>
</dbReference>
<name>A0A6I2USP0_9FIRM</name>
<evidence type="ECO:0000313" key="4">
    <source>
        <dbReference type="Proteomes" id="UP000430222"/>
    </source>
</evidence>
<dbReference type="SUPFAM" id="SSF109604">
    <property type="entry name" value="HD-domain/PDEase-like"/>
    <property type="match status" value="1"/>
</dbReference>
<dbReference type="CDD" id="cd00077">
    <property type="entry name" value="HDc"/>
    <property type="match status" value="1"/>
</dbReference>
<dbReference type="Proteomes" id="UP000430222">
    <property type="component" value="Unassembled WGS sequence"/>
</dbReference>
<reference evidence="3 4" key="1">
    <citation type="submission" date="2019-08" db="EMBL/GenBank/DDBJ databases">
        <title>In-depth cultivation of the pig gut microbiome towards novel bacterial diversity and tailored functional studies.</title>
        <authorList>
            <person name="Wylensek D."/>
            <person name="Hitch T.C.A."/>
            <person name="Clavel T."/>
        </authorList>
    </citation>
    <scope>NUCLEOTIDE SEQUENCE [LARGE SCALE GENOMIC DNA]</scope>
    <source>
        <strain evidence="4">WCA-380-WT-3B3</strain>
    </source>
</reference>
<sequence>MIRLPIKKLKQGMIVAQSIYNHHGASYLVKGQPITKEYIRQLRKIGIPTVAVTSSNPNFQLMPPQDIVQEKTRVNAIEKVYNAFQTVEETGQFDAKSIQAVSENILFDLIDRRENLVQLTDIRLHDTYTFAHSVNVAILSAMLGLLCHYTKKELLLLTLGALLHDLGKINVPPAILNKTTGLTAEEFEQVKQHPLQGAKRIMRMERGLPSPAILAAIASEHHEHMDGTGYPRGLSAEKIHRYARIVAIADVYDALTSERPYKKAYTPNIARNIMVNISKGQFDPDLLALFFNNVSLYPIGTVMQTIYGYGIVSSCTFGKTETPTIVLFADRDGKVRNEPETIDLSTDPAGNRAIEIVISDRELRHFIREINIDPSIFLHNTEREN</sequence>
<dbReference type="InterPro" id="IPR003607">
    <property type="entry name" value="HD/PDEase_dom"/>
</dbReference>
<feature type="domain" description="HD-GYP" evidence="2">
    <location>
        <begin position="107"/>
        <end position="306"/>
    </location>
</feature>
<dbReference type="AlphaFoldDB" id="A0A6I2USP0"/>
<dbReference type="PANTHER" id="PTHR43155">
    <property type="entry name" value="CYCLIC DI-GMP PHOSPHODIESTERASE PA4108-RELATED"/>
    <property type="match status" value="1"/>
</dbReference>
<gene>
    <name evidence="3" type="ORF">FYJ78_08515</name>
</gene>
<dbReference type="PROSITE" id="PS51832">
    <property type="entry name" value="HD_GYP"/>
    <property type="match status" value="1"/>
</dbReference>
<dbReference type="SMART" id="SM00471">
    <property type="entry name" value="HDc"/>
    <property type="match status" value="1"/>
</dbReference>
<dbReference type="PROSITE" id="PS51831">
    <property type="entry name" value="HD"/>
    <property type="match status" value="1"/>
</dbReference>
<dbReference type="Gene3D" id="1.10.3210.10">
    <property type="entry name" value="Hypothetical protein af1432"/>
    <property type="match status" value="1"/>
</dbReference>
<comment type="caution">
    <text evidence="3">The sequence shown here is derived from an EMBL/GenBank/DDBJ whole genome shotgun (WGS) entry which is preliminary data.</text>
</comment>
<accession>A0A6I2USP0</accession>
<dbReference type="PANTHER" id="PTHR43155:SF2">
    <property type="entry name" value="CYCLIC DI-GMP PHOSPHODIESTERASE PA4108"/>
    <property type="match status" value="1"/>
</dbReference>
<protein>
    <submittedName>
        <fullName evidence="3">HD-GYP domain-containing protein</fullName>
    </submittedName>
</protein>
<feature type="domain" description="HD" evidence="1">
    <location>
        <begin position="129"/>
        <end position="255"/>
    </location>
</feature>
<evidence type="ECO:0000259" key="1">
    <source>
        <dbReference type="PROSITE" id="PS51831"/>
    </source>
</evidence>
<evidence type="ECO:0000313" key="3">
    <source>
        <dbReference type="EMBL" id="MSV25218.1"/>
    </source>
</evidence>